<feature type="coiled-coil region" evidence="1">
    <location>
        <begin position="18"/>
        <end position="56"/>
    </location>
</feature>
<dbReference type="InterPro" id="IPR038996">
    <property type="entry name" value="Gp14"/>
</dbReference>
<keyword evidence="1" id="KW-0175">Coiled coil</keyword>
<dbReference type="Pfam" id="PF24072">
    <property type="entry name" value="T7_gp14"/>
    <property type="match status" value="1"/>
</dbReference>
<sequence length="199" mass="22001">MCDPLSMIGFTIGAASQVVSYQGQVAAAEQQNQLYRENAARANQNARDQMFQTQQRILQEQEAAAAEKFDNNRDARAAKATASVAAGESGVAGLSVDALLREFDGRAAEANDRIDQNTEWSMMQFNNEMKGIRSNAEDRINSVQRSAKPSFWDAGLRIAGAGLDWRNTAAESQRNNRDLPRLPESSFSKFLSRPLWRVG</sequence>
<proteinExistence type="predicted"/>
<accession>A0ABD5LXJ6</accession>
<evidence type="ECO:0000256" key="1">
    <source>
        <dbReference type="SAM" id="Coils"/>
    </source>
</evidence>
<name>A0ABD5LXJ6_AGRRD</name>
<gene>
    <name evidence="2" type="ORF">ABVB70_26835</name>
</gene>
<comment type="caution">
    <text evidence="2">The sequence shown here is derived from an EMBL/GenBank/DDBJ whole genome shotgun (WGS) entry which is preliminary data.</text>
</comment>
<dbReference type="Proteomes" id="UP001438189">
    <property type="component" value="Unassembled WGS sequence"/>
</dbReference>
<protein>
    <submittedName>
        <fullName evidence="2">Uncharacterized protein</fullName>
    </submittedName>
</protein>
<reference evidence="2 3" key="1">
    <citation type="submission" date="2024-06" db="EMBL/GenBank/DDBJ databases">
        <title>Genome sequencing of Agrobacterium spp. from tobacco in Serbia.</title>
        <authorList>
            <person name="Ilicic R.J."/>
            <person name="Studholme D.J."/>
            <person name="Jelusic A."/>
            <person name="Barac G."/>
            <person name="Bagi F."/>
            <person name="Popovic Milovanovic T."/>
        </authorList>
    </citation>
    <scope>NUCLEOTIDE SEQUENCE [LARGE SCALE GENOMIC DNA]</scope>
    <source>
        <strain evidence="2 3">DA1</strain>
    </source>
</reference>
<dbReference type="EMBL" id="JBETME010000030">
    <property type="protein sequence ID" value="MES4993907.1"/>
    <property type="molecule type" value="Genomic_DNA"/>
</dbReference>
<evidence type="ECO:0000313" key="3">
    <source>
        <dbReference type="Proteomes" id="UP001438189"/>
    </source>
</evidence>
<evidence type="ECO:0000313" key="2">
    <source>
        <dbReference type="EMBL" id="MES4993907.1"/>
    </source>
</evidence>
<dbReference type="AlphaFoldDB" id="A0ABD5LXJ6"/>
<organism evidence="2 3">
    <name type="scientific">Agrobacterium radiobacter</name>
    <dbReference type="NCBI Taxonomy" id="362"/>
    <lineage>
        <taxon>Bacteria</taxon>
        <taxon>Pseudomonadati</taxon>
        <taxon>Pseudomonadota</taxon>
        <taxon>Alphaproteobacteria</taxon>
        <taxon>Hyphomicrobiales</taxon>
        <taxon>Rhizobiaceae</taxon>
        <taxon>Rhizobium/Agrobacterium group</taxon>
        <taxon>Agrobacterium</taxon>
        <taxon>Agrobacterium tumefaciens complex</taxon>
    </lineage>
</organism>
<dbReference type="RefSeq" id="WP_353574790.1">
    <property type="nucleotide sequence ID" value="NZ_JBETME010000030.1"/>
</dbReference>